<organism evidence="4 5">
    <name type="scientific">Petropleomorpha daqingensis</name>
    <dbReference type="NCBI Taxonomy" id="2026353"/>
    <lineage>
        <taxon>Bacteria</taxon>
        <taxon>Bacillati</taxon>
        <taxon>Actinomycetota</taxon>
        <taxon>Actinomycetes</taxon>
        <taxon>Geodermatophilales</taxon>
        <taxon>Geodermatophilaceae</taxon>
        <taxon>Petropleomorpha</taxon>
    </lineage>
</organism>
<dbReference type="GO" id="GO:0016779">
    <property type="term" value="F:nucleotidyltransferase activity"/>
    <property type="evidence" value="ECO:0007669"/>
    <property type="project" value="UniProtKB-KW"/>
</dbReference>
<dbReference type="Proteomes" id="UP000541969">
    <property type="component" value="Unassembled WGS sequence"/>
</dbReference>
<gene>
    <name evidence="4" type="ORF">GGQ55_000908</name>
</gene>
<dbReference type="RefSeq" id="WP_179715325.1">
    <property type="nucleotide sequence ID" value="NZ_JACBZT010000001.1"/>
</dbReference>
<proteinExistence type="predicted"/>
<evidence type="ECO:0000256" key="1">
    <source>
        <dbReference type="ARBA" id="ARBA00022679"/>
    </source>
</evidence>
<name>A0A853C9J4_9ACTN</name>
<dbReference type="PANTHER" id="PTHR43584:SF8">
    <property type="entry name" value="N-ACETYLMURAMATE ALPHA-1-PHOSPHATE URIDYLYLTRANSFERASE"/>
    <property type="match status" value="1"/>
</dbReference>
<evidence type="ECO:0000313" key="4">
    <source>
        <dbReference type="EMBL" id="NYJ04630.1"/>
    </source>
</evidence>
<dbReference type="AlphaFoldDB" id="A0A853C9J4"/>
<comment type="caution">
    <text evidence="4">The sequence shown here is derived from an EMBL/GenBank/DDBJ whole genome shotgun (WGS) entry which is preliminary data.</text>
</comment>
<feature type="domain" description="MobA-like NTP transferase" evidence="3">
    <location>
        <begin position="9"/>
        <end position="112"/>
    </location>
</feature>
<dbReference type="PANTHER" id="PTHR43584">
    <property type="entry name" value="NUCLEOTIDYL TRANSFERASE"/>
    <property type="match status" value="1"/>
</dbReference>
<keyword evidence="1" id="KW-0808">Transferase</keyword>
<feature type="domain" description="MobA-like NTP transferase" evidence="3">
    <location>
        <begin position="270"/>
        <end position="398"/>
    </location>
</feature>
<dbReference type="Pfam" id="PF12804">
    <property type="entry name" value="NTP_transf_3"/>
    <property type="match status" value="2"/>
</dbReference>
<dbReference type="EMBL" id="JACBZT010000001">
    <property type="protein sequence ID" value="NYJ04630.1"/>
    <property type="molecule type" value="Genomic_DNA"/>
</dbReference>
<keyword evidence="2" id="KW-0548">Nucleotidyltransferase</keyword>
<dbReference type="InterPro" id="IPR050065">
    <property type="entry name" value="GlmU-like"/>
</dbReference>
<accession>A0A853C9J4</accession>
<dbReference type="SUPFAM" id="SSF53448">
    <property type="entry name" value="Nucleotide-diphospho-sugar transferases"/>
    <property type="match status" value="2"/>
</dbReference>
<reference evidence="4 5" key="1">
    <citation type="submission" date="2020-07" db="EMBL/GenBank/DDBJ databases">
        <title>Sequencing the genomes of 1000 actinobacteria strains.</title>
        <authorList>
            <person name="Klenk H.-P."/>
        </authorList>
    </citation>
    <scope>NUCLEOTIDE SEQUENCE [LARGE SCALE GENOMIC DNA]</scope>
    <source>
        <strain evidence="4 5">DSM 104001</strain>
    </source>
</reference>
<protein>
    <submittedName>
        <fullName evidence="4">NDP-sugar pyrophosphorylase family protein</fullName>
    </submittedName>
</protein>
<dbReference type="InterPro" id="IPR025877">
    <property type="entry name" value="MobA-like_NTP_Trfase"/>
</dbReference>
<dbReference type="Gene3D" id="3.90.550.10">
    <property type="entry name" value="Spore Coat Polysaccharide Biosynthesis Protein SpsA, Chain A"/>
    <property type="match status" value="2"/>
</dbReference>
<sequence>MKPQLVIPMTGISSRFTAAGYDRPKALIEIDGETVIDHVIDMYPGWDDVVFICNADHLADPRLRLRERLLERRPQGTVVEVAAHKLGPGHAVLEAADHIARDKPVVVNYCDFTSYWDADDFADYLGSGVVTGGAIPAYRGFHPHTLHTTSYAYPKLEGQYVVDIQEKQPWTDDPHSEFASSGTYGFVSGQVLLDALEHQVKAGYLLNGEFYLSLTYKSVLDLGLTVGVYELQHFMQWGTPQDLEEYREWSNALAHWLRGPAEPEPHATRVVLASGAGKRFADLGYDRPKPLLDVAGRTLLEHALLAVPGAESVVVTRSDLGDGGAVADLAVREGAAVVELAGLSRGQADSALSGLRPLLDSAPDRPVTVTACDAVPRPAPGALAGALRAAGDDGLVVWIAPGYRLARRRPQQYGWVTWDDEGLVQRTWLKEAPEDPAEAGVIIGTFSFPSARTAAADIEELLSSDETVNGEYYLDSLVRRFVAAGRPVVVLLLDSFVSLGTPDEYETFRYWQSCFHKWVHHPYALAADPMVPPTARAELDRTFRDFVPTASGRTWA</sequence>
<evidence type="ECO:0000259" key="3">
    <source>
        <dbReference type="Pfam" id="PF12804"/>
    </source>
</evidence>
<dbReference type="InterPro" id="IPR029044">
    <property type="entry name" value="Nucleotide-diphossugar_trans"/>
</dbReference>
<evidence type="ECO:0000256" key="2">
    <source>
        <dbReference type="ARBA" id="ARBA00022695"/>
    </source>
</evidence>
<evidence type="ECO:0000313" key="5">
    <source>
        <dbReference type="Proteomes" id="UP000541969"/>
    </source>
</evidence>
<keyword evidence="5" id="KW-1185">Reference proteome</keyword>